<dbReference type="CDD" id="cd00146">
    <property type="entry name" value="PKD"/>
    <property type="match status" value="1"/>
</dbReference>
<dbReference type="Proteomes" id="UP001165367">
    <property type="component" value="Unassembled WGS sequence"/>
</dbReference>
<dbReference type="InterPro" id="IPR000601">
    <property type="entry name" value="PKD_dom"/>
</dbReference>
<dbReference type="PROSITE" id="PS50093">
    <property type="entry name" value="PKD"/>
    <property type="match status" value="1"/>
</dbReference>
<comment type="caution">
    <text evidence="2">The sequence shown here is derived from an EMBL/GenBank/DDBJ whole genome shotgun (WGS) entry which is preliminary data.</text>
</comment>
<dbReference type="Pfam" id="PF00801">
    <property type="entry name" value="PKD"/>
    <property type="match status" value="1"/>
</dbReference>
<evidence type="ECO:0000313" key="3">
    <source>
        <dbReference type="Proteomes" id="UP001165367"/>
    </source>
</evidence>
<evidence type="ECO:0000313" key="2">
    <source>
        <dbReference type="EMBL" id="MCG2617751.1"/>
    </source>
</evidence>
<keyword evidence="3" id="KW-1185">Reference proteome</keyword>
<sequence>MKPLLILSMLSLGFFACRKEVSTNVTTDFSYEVVDDSYTTPVQVKFVNKTSGALFYKWTFPGGSPAVYDKKDPGIVTFDTTGEITIKLEAWNDEQRVEKEIKIVIDSPVEAGFNITAQQNAFGPSDFVITSTTSGATEYNWLFENGSPSSATGSSPAPVHYDQPGTYRIFLEAKNARGVKDTLSKWITVYPALSAAFDIEPSFDDDDYEAPLVATLHNKTTSATSHKWTVNGGVVAGSSDSISSIRFDHPGTYTVVYESSNGKQSETVTRTITVKPNSGLRTVADVKLGINTAHASVGSFYSTSLRKVFKKEEVNNSNGNKIDIVFFGLNDGFSFNQFINPASAATWTFDAIPGATVTSVINKQEETSVQLSAAAFDQLNNGSALNAISVPPNNADASFNATLPRIVLFKNAEGKKGAIKVKQFVQAGLYSYIICDIKFQKE</sequence>
<evidence type="ECO:0000259" key="1">
    <source>
        <dbReference type="PROSITE" id="PS50093"/>
    </source>
</evidence>
<dbReference type="InterPro" id="IPR022409">
    <property type="entry name" value="PKD/Chitinase_dom"/>
</dbReference>
<dbReference type="Gene3D" id="2.60.40.10">
    <property type="entry name" value="Immunoglobulins"/>
    <property type="match status" value="3"/>
</dbReference>
<dbReference type="SUPFAM" id="SSF49299">
    <property type="entry name" value="PKD domain"/>
    <property type="match status" value="2"/>
</dbReference>
<organism evidence="2 3">
    <name type="scientific">Terrimonas ginsenosidimutans</name>
    <dbReference type="NCBI Taxonomy" id="2908004"/>
    <lineage>
        <taxon>Bacteria</taxon>
        <taxon>Pseudomonadati</taxon>
        <taxon>Bacteroidota</taxon>
        <taxon>Chitinophagia</taxon>
        <taxon>Chitinophagales</taxon>
        <taxon>Chitinophagaceae</taxon>
        <taxon>Terrimonas</taxon>
    </lineage>
</organism>
<accession>A0ABS9KZH5</accession>
<protein>
    <recommendedName>
        <fullName evidence="1">PKD domain-containing protein</fullName>
    </recommendedName>
</protein>
<name>A0ABS9KZH5_9BACT</name>
<dbReference type="RefSeq" id="WP_237876572.1">
    <property type="nucleotide sequence ID" value="NZ_JAKLTR010000025.1"/>
</dbReference>
<gene>
    <name evidence="2" type="ORF">LZZ85_25845</name>
</gene>
<dbReference type="EMBL" id="JAKLTR010000025">
    <property type="protein sequence ID" value="MCG2617751.1"/>
    <property type="molecule type" value="Genomic_DNA"/>
</dbReference>
<proteinExistence type="predicted"/>
<dbReference type="InterPro" id="IPR035986">
    <property type="entry name" value="PKD_dom_sf"/>
</dbReference>
<reference evidence="2" key="1">
    <citation type="submission" date="2022-01" db="EMBL/GenBank/DDBJ databases">
        <authorList>
            <person name="Jo J.-H."/>
            <person name="Im W.-T."/>
        </authorList>
    </citation>
    <scope>NUCLEOTIDE SEQUENCE</scope>
    <source>
        <strain evidence="2">NA20</strain>
    </source>
</reference>
<dbReference type="SMART" id="SM00089">
    <property type="entry name" value="PKD"/>
    <property type="match status" value="2"/>
</dbReference>
<dbReference type="InterPro" id="IPR013783">
    <property type="entry name" value="Ig-like_fold"/>
</dbReference>
<dbReference type="PROSITE" id="PS51257">
    <property type="entry name" value="PROKAR_LIPOPROTEIN"/>
    <property type="match status" value="1"/>
</dbReference>
<feature type="domain" description="PKD" evidence="1">
    <location>
        <begin position="127"/>
        <end position="196"/>
    </location>
</feature>